<evidence type="ECO:0000313" key="3">
    <source>
        <dbReference type="EMBL" id="PWA10425.1"/>
    </source>
</evidence>
<dbReference type="InterPro" id="IPR014235">
    <property type="entry name" value="Spore_PdaA"/>
</dbReference>
<dbReference type="CDD" id="cd10948">
    <property type="entry name" value="CE4_BsPdaA_like"/>
    <property type="match status" value="1"/>
</dbReference>
<dbReference type="InterPro" id="IPR002509">
    <property type="entry name" value="NODB_dom"/>
</dbReference>
<feature type="signal peptide" evidence="1">
    <location>
        <begin position="1"/>
        <end position="21"/>
    </location>
</feature>
<sequence length="267" mass="30767">MKRIALIGVCLFIFQMLPVQAFAKQYNNMQYDWYFKPSKDNKPATTEPEFAEMLNKHGGIFIAETNAKELYLTFDNGYENGYTANVLDVLKKKKVPAAFFVTGHYLKEEPELVNRMVKEGHIVGNHSFSHPNLAKESDADIREELESVETLFTKITGKRMPKYLRPPRGVFSERTLAVSNQLGYTNVFWSLAFKDWETNNQKGWKYAYDNIMNRVHPGAIMLLHTVSKDNAEALEKVIDDLKKDGYTFHSLDELMAKETVPKWLITP</sequence>
<dbReference type="PROSITE" id="PS51677">
    <property type="entry name" value="NODB"/>
    <property type="match status" value="1"/>
</dbReference>
<comment type="caution">
    <text evidence="3">The sequence shown here is derived from an EMBL/GenBank/DDBJ whole genome shotgun (WGS) entry which is preliminary data.</text>
</comment>
<dbReference type="EMBL" id="QCZG01000022">
    <property type="protein sequence ID" value="PWA10425.1"/>
    <property type="molecule type" value="Genomic_DNA"/>
</dbReference>
<dbReference type="GO" id="GO:0005975">
    <property type="term" value="P:carbohydrate metabolic process"/>
    <property type="evidence" value="ECO:0007669"/>
    <property type="project" value="InterPro"/>
</dbReference>
<feature type="chain" id="PRO_5039341761" evidence="1">
    <location>
        <begin position="22"/>
        <end position="267"/>
    </location>
</feature>
<dbReference type="GO" id="GO:0016810">
    <property type="term" value="F:hydrolase activity, acting on carbon-nitrogen (but not peptide) bonds"/>
    <property type="evidence" value="ECO:0007669"/>
    <property type="project" value="InterPro"/>
</dbReference>
<evidence type="ECO:0000313" key="4">
    <source>
        <dbReference type="Proteomes" id="UP000245998"/>
    </source>
</evidence>
<keyword evidence="4" id="KW-1185">Reference proteome</keyword>
<gene>
    <name evidence="3" type="primary">pdaA</name>
    <name evidence="3" type="ORF">DCC39_11390</name>
</gene>
<organism evidence="3 4">
    <name type="scientific">Pueribacillus theae</name>
    <dbReference type="NCBI Taxonomy" id="2171751"/>
    <lineage>
        <taxon>Bacteria</taxon>
        <taxon>Bacillati</taxon>
        <taxon>Bacillota</taxon>
        <taxon>Bacilli</taxon>
        <taxon>Bacillales</taxon>
        <taxon>Bacillaceae</taxon>
        <taxon>Pueribacillus</taxon>
    </lineage>
</organism>
<reference evidence="3 4" key="1">
    <citation type="submission" date="2018-04" db="EMBL/GenBank/DDBJ databases">
        <title>Camelliibacillus theae gen. nov., sp. nov., isolated from Pu'er tea.</title>
        <authorList>
            <person name="Niu L."/>
        </authorList>
    </citation>
    <scope>NUCLEOTIDE SEQUENCE [LARGE SCALE GENOMIC DNA]</scope>
    <source>
        <strain evidence="3 4">T8</strain>
    </source>
</reference>
<name>A0A2U1JZL0_9BACI</name>
<evidence type="ECO:0000256" key="1">
    <source>
        <dbReference type="SAM" id="SignalP"/>
    </source>
</evidence>
<keyword evidence="1" id="KW-0732">Signal</keyword>
<dbReference type="RefSeq" id="WP_116555024.1">
    <property type="nucleotide sequence ID" value="NZ_QCZG01000022.1"/>
</dbReference>
<dbReference type="OrthoDB" id="9812065at2"/>
<proteinExistence type="predicted"/>
<evidence type="ECO:0000259" key="2">
    <source>
        <dbReference type="PROSITE" id="PS51677"/>
    </source>
</evidence>
<protein>
    <submittedName>
        <fullName evidence="3">Delta-lactam-biosynthetic de-N-acetylase</fullName>
    </submittedName>
</protein>
<dbReference type="Pfam" id="PF01522">
    <property type="entry name" value="Polysacc_deac_1"/>
    <property type="match status" value="1"/>
</dbReference>
<dbReference type="GO" id="GO:0016020">
    <property type="term" value="C:membrane"/>
    <property type="evidence" value="ECO:0007669"/>
    <property type="project" value="TreeGrafter"/>
</dbReference>
<feature type="domain" description="NodB homology" evidence="2">
    <location>
        <begin position="68"/>
        <end position="249"/>
    </location>
</feature>
<dbReference type="PANTHER" id="PTHR10587:SF78">
    <property type="entry name" value="PEPTIDOGLYCAN-N-ACETYLMURAMIC ACID DEACETYLASE PDAA"/>
    <property type="match status" value="1"/>
</dbReference>
<dbReference type="Gene3D" id="3.20.20.370">
    <property type="entry name" value="Glycoside hydrolase/deacetylase"/>
    <property type="match status" value="1"/>
</dbReference>
<dbReference type="AlphaFoldDB" id="A0A2U1JZL0"/>
<dbReference type="Proteomes" id="UP000245998">
    <property type="component" value="Unassembled WGS sequence"/>
</dbReference>
<accession>A0A2U1JZL0</accession>
<dbReference type="PANTHER" id="PTHR10587">
    <property type="entry name" value="GLYCOSYL TRANSFERASE-RELATED"/>
    <property type="match status" value="1"/>
</dbReference>
<dbReference type="InterPro" id="IPR011330">
    <property type="entry name" value="Glyco_hydro/deAcase_b/a-brl"/>
</dbReference>
<dbReference type="SUPFAM" id="SSF88713">
    <property type="entry name" value="Glycoside hydrolase/deacetylase"/>
    <property type="match status" value="1"/>
</dbReference>
<dbReference type="NCBIfam" id="TIGR02884">
    <property type="entry name" value="spore_pdaA"/>
    <property type="match status" value="1"/>
</dbReference>
<dbReference type="InterPro" id="IPR050248">
    <property type="entry name" value="Polysacc_deacetylase_ArnD"/>
</dbReference>